<evidence type="ECO:0000313" key="4">
    <source>
        <dbReference type="Proteomes" id="UP000265955"/>
    </source>
</evidence>
<feature type="chain" id="PRO_5017473846" evidence="2">
    <location>
        <begin position="30"/>
        <end position="330"/>
    </location>
</feature>
<reference evidence="4" key="1">
    <citation type="submission" date="2018-09" db="EMBL/GenBank/DDBJ databases">
        <authorList>
            <person name="Zhu H."/>
        </authorList>
    </citation>
    <scope>NUCLEOTIDE SEQUENCE [LARGE SCALE GENOMIC DNA]</scope>
    <source>
        <strain evidence="4">K1R23-30</strain>
    </source>
</reference>
<dbReference type="SUPFAM" id="SSF53850">
    <property type="entry name" value="Periplasmic binding protein-like II"/>
    <property type="match status" value="1"/>
</dbReference>
<comment type="similarity">
    <text evidence="1">Belongs to the UPF0065 (bug) family.</text>
</comment>
<dbReference type="InterPro" id="IPR005064">
    <property type="entry name" value="BUG"/>
</dbReference>
<dbReference type="PANTHER" id="PTHR42928">
    <property type="entry name" value="TRICARBOXYLATE-BINDING PROTEIN"/>
    <property type="match status" value="1"/>
</dbReference>
<dbReference type="Proteomes" id="UP000265955">
    <property type="component" value="Unassembled WGS sequence"/>
</dbReference>
<dbReference type="CDD" id="cd07012">
    <property type="entry name" value="PBP2_Bug_TTT"/>
    <property type="match status" value="1"/>
</dbReference>
<accession>A0A3A3FPZ6</accession>
<dbReference type="PIRSF" id="PIRSF017082">
    <property type="entry name" value="YflP"/>
    <property type="match status" value="1"/>
</dbReference>
<dbReference type="Gene3D" id="3.40.190.150">
    <property type="entry name" value="Bordetella uptake gene, domain 1"/>
    <property type="match status" value="1"/>
</dbReference>
<dbReference type="InterPro" id="IPR042100">
    <property type="entry name" value="Bug_dom1"/>
</dbReference>
<keyword evidence="2" id="KW-0732">Signal</keyword>
<evidence type="ECO:0000256" key="1">
    <source>
        <dbReference type="ARBA" id="ARBA00006987"/>
    </source>
</evidence>
<organism evidence="3 4">
    <name type="scientific">Noviherbaspirillum saxi</name>
    <dbReference type="NCBI Taxonomy" id="2320863"/>
    <lineage>
        <taxon>Bacteria</taxon>
        <taxon>Pseudomonadati</taxon>
        <taxon>Pseudomonadota</taxon>
        <taxon>Betaproteobacteria</taxon>
        <taxon>Burkholderiales</taxon>
        <taxon>Oxalobacteraceae</taxon>
        <taxon>Noviherbaspirillum</taxon>
    </lineage>
</organism>
<dbReference type="Gene3D" id="3.40.190.10">
    <property type="entry name" value="Periplasmic binding protein-like II"/>
    <property type="match status" value="1"/>
</dbReference>
<dbReference type="PANTHER" id="PTHR42928:SF5">
    <property type="entry name" value="BLR1237 PROTEIN"/>
    <property type="match status" value="1"/>
</dbReference>
<evidence type="ECO:0000313" key="3">
    <source>
        <dbReference type="EMBL" id="RJF95532.1"/>
    </source>
</evidence>
<dbReference type="EMBL" id="QYUO01000002">
    <property type="protein sequence ID" value="RJF95532.1"/>
    <property type="molecule type" value="Genomic_DNA"/>
</dbReference>
<comment type="caution">
    <text evidence="3">The sequence shown here is derived from an EMBL/GenBank/DDBJ whole genome shotgun (WGS) entry which is preliminary data.</text>
</comment>
<proteinExistence type="inferred from homology"/>
<keyword evidence="4" id="KW-1185">Reference proteome</keyword>
<evidence type="ECO:0000256" key="2">
    <source>
        <dbReference type="SAM" id="SignalP"/>
    </source>
</evidence>
<dbReference type="OrthoDB" id="9125369at2"/>
<name>A0A3A3FPZ6_9BURK</name>
<dbReference type="AlphaFoldDB" id="A0A3A3FPZ6"/>
<gene>
    <name evidence="3" type="ORF">D3871_19230</name>
</gene>
<dbReference type="Pfam" id="PF03401">
    <property type="entry name" value="TctC"/>
    <property type="match status" value="1"/>
</dbReference>
<protein>
    <submittedName>
        <fullName evidence="3">Tripartite tricarboxylate transporter substrate binding protein</fullName>
    </submittedName>
</protein>
<feature type="signal peptide" evidence="2">
    <location>
        <begin position="1"/>
        <end position="29"/>
    </location>
</feature>
<sequence length="330" mass="35221">METRMNTRRTVLQAFALTALLTTAATVPAADWPTERPIRMIVPTPPGGGTDIFSRVIANHLGKALGQTIVVENKGGANGLIGQTTAAKASGDGYTILFTYAAAIAVNPAMQPAMPYDTLKELKPVAQIGASGNYLVVASDVPAQDLKSFIDWVKKQPDPVNYGSWGIGSGGHLTMEAVKMQTGIKLNHVPYRGSGPLVTDLSAGTVKVAFADTVSTLPYIKSGKFKALAISGTMRAPVTPNVPTLSEQGVPFKLDSWYGIFAPAGTPDAIVKRLNAEITKLVGLPEIKERFLQMNMAESPSKTPEEFGATVRRDMQAWGEIVRTNNIKPE</sequence>